<evidence type="ECO:0000313" key="2">
    <source>
        <dbReference type="EMBL" id="SKC46471.1"/>
    </source>
</evidence>
<gene>
    <name evidence="2" type="ORF">SAMN04324258_1039</name>
</gene>
<proteinExistence type="predicted"/>
<dbReference type="AlphaFoldDB" id="A0A1T5J554"/>
<dbReference type="Gene3D" id="3.10.450.50">
    <property type="match status" value="1"/>
</dbReference>
<sequence length="127" mass="14602">MALNRDAVRRWVAGYEAAWRDNDVDAVARLFTPDARYARSPYDPEELLGHDAIRQFWTVDEGASFTMSAEPLAVEGDVAVVRLEVRYTAPDVQEYRDLWVLRFAPDGRVADFEEWAYWPGRSWSAST</sequence>
<organism evidence="2 3">
    <name type="scientific">Krasilnikoviella flava</name>
    <dbReference type="NCBI Taxonomy" id="526729"/>
    <lineage>
        <taxon>Bacteria</taxon>
        <taxon>Bacillati</taxon>
        <taxon>Actinomycetota</taxon>
        <taxon>Actinomycetes</taxon>
        <taxon>Micrococcales</taxon>
        <taxon>Promicromonosporaceae</taxon>
        <taxon>Krasilnikoviella</taxon>
    </lineage>
</organism>
<protein>
    <recommendedName>
        <fullName evidence="1">SnoaL-like domain-containing protein</fullName>
    </recommendedName>
</protein>
<dbReference type="Pfam" id="PF12680">
    <property type="entry name" value="SnoaL_2"/>
    <property type="match status" value="1"/>
</dbReference>
<feature type="domain" description="SnoaL-like" evidence="1">
    <location>
        <begin position="14"/>
        <end position="111"/>
    </location>
</feature>
<dbReference type="EMBL" id="FUZQ01000002">
    <property type="protein sequence ID" value="SKC46471.1"/>
    <property type="molecule type" value="Genomic_DNA"/>
</dbReference>
<dbReference type="InterPro" id="IPR037401">
    <property type="entry name" value="SnoaL-like"/>
</dbReference>
<evidence type="ECO:0000259" key="1">
    <source>
        <dbReference type="Pfam" id="PF12680"/>
    </source>
</evidence>
<dbReference type="InterPro" id="IPR032710">
    <property type="entry name" value="NTF2-like_dom_sf"/>
</dbReference>
<dbReference type="SUPFAM" id="SSF54427">
    <property type="entry name" value="NTF2-like"/>
    <property type="match status" value="1"/>
</dbReference>
<accession>A0A1T5J554</accession>
<dbReference type="RefSeq" id="WP_245806946.1">
    <property type="nucleotide sequence ID" value="NZ_FUZQ01000002.1"/>
</dbReference>
<name>A0A1T5J554_9MICO</name>
<reference evidence="2 3" key="1">
    <citation type="submission" date="2017-02" db="EMBL/GenBank/DDBJ databases">
        <authorList>
            <person name="Peterson S.W."/>
        </authorList>
    </citation>
    <scope>NUCLEOTIDE SEQUENCE [LARGE SCALE GENOMIC DNA]</scope>
    <source>
        <strain evidence="2 3">DSM 21481</strain>
    </source>
</reference>
<dbReference type="Proteomes" id="UP000189777">
    <property type="component" value="Unassembled WGS sequence"/>
</dbReference>
<keyword evidence="3" id="KW-1185">Reference proteome</keyword>
<evidence type="ECO:0000313" key="3">
    <source>
        <dbReference type="Proteomes" id="UP000189777"/>
    </source>
</evidence>